<dbReference type="AlphaFoldDB" id="A0A6P4DYP5"/>
<keyword evidence="5" id="KW-0560">Oxidoreductase</keyword>
<protein>
    <submittedName>
        <fullName evidence="9">Fatty acid 2-hydroxylase-like</fullName>
    </submittedName>
</protein>
<dbReference type="RefSeq" id="XP_016969204.1">
    <property type="nucleotide sequence ID" value="XM_017113715.1"/>
</dbReference>
<keyword evidence="6" id="KW-0443">Lipid metabolism</keyword>
<dbReference type="GO" id="GO:0006631">
    <property type="term" value="P:fatty acid metabolic process"/>
    <property type="evidence" value="ECO:0007669"/>
    <property type="project" value="TreeGrafter"/>
</dbReference>
<dbReference type="GO" id="GO:0080132">
    <property type="term" value="F:fatty acid 2-hydroxylase activity"/>
    <property type="evidence" value="ECO:0007669"/>
    <property type="project" value="InterPro"/>
</dbReference>
<proteinExistence type="predicted"/>
<evidence type="ECO:0000313" key="9">
    <source>
        <dbReference type="RefSeq" id="XP_016969204.1"/>
    </source>
</evidence>
<reference evidence="9" key="1">
    <citation type="submission" date="2025-08" db="UniProtKB">
        <authorList>
            <consortium name="RefSeq"/>
        </authorList>
    </citation>
    <scope>IDENTIFICATION</scope>
</reference>
<comment type="subcellular location">
    <subcellularLocation>
        <location evidence="1">Endoplasmic reticulum membrane</location>
        <topology evidence="1">Multi-pass membrane protein</topology>
    </subcellularLocation>
</comment>
<feature type="non-terminal residue" evidence="9">
    <location>
        <position position="135"/>
    </location>
</feature>
<keyword evidence="7 8" id="KW-0472">Membrane</keyword>
<evidence type="ECO:0000256" key="7">
    <source>
        <dbReference type="ARBA" id="ARBA00023136"/>
    </source>
</evidence>
<keyword evidence="3" id="KW-0256">Endoplasmic reticulum</keyword>
<feature type="transmembrane region" description="Helical" evidence="8">
    <location>
        <begin position="48"/>
        <end position="66"/>
    </location>
</feature>
<gene>
    <name evidence="9" type="primary">LOC108037195</name>
</gene>
<name>A0A6P4DYP5_DRORH</name>
<dbReference type="InterPro" id="IPR014430">
    <property type="entry name" value="Scs7"/>
</dbReference>
<feature type="transmembrane region" description="Helical" evidence="8">
    <location>
        <begin position="78"/>
        <end position="96"/>
    </location>
</feature>
<dbReference type="GO" id="GO:0005789">
    <property type="term" value="C:endoplasmic reticulum membrane"/>
    <property type="evidence" value="ECO:0007669"/>
    <property type="project" value="UniProtKB-SubCell"/>
</dbReference>
<evidence type="ECO:0000256" key="3">
    <source>
        <dbReference type="ARBA" id="ARBA00022824"/>
    </source>
</evidence>
<dbReference type="PANTHER" id="PTHR12863:SF1">
    <property type="entry name" value="FATTY ACID 2-HYDROXYLASE"/>
    <property type="match status" value="1"/>
</dbReference>
<feature type="non-terminal residue" evidence="9">
    <location>
        <position position="1"/>
    </location>
</feature>
<keyword evidence="2 8" id="KW-0812">Transmembrane</keyword>
<evidence type="ECO:0000256" key="5">
    <source>
        <dbReference type="ARBA" id="ARBA00023002"/>
    </source>
</evidence>
<keyword evidence="4 8" id="KW-1133">Transmembrane helix</keyword>
<accession>A0A6P4DYP5</accession>
<sequence>FQHLVDWSKAMLPQIANITDCYDEWVHKPVDRPLRLFGPWYLEMCTKTPWWLVPTFWIPVIIRCAWEDLTSSWQDRSQLAVFSAYFLFGVLLWSFLEYTLHRWVFHVKLSSNSGSWLCTFHFLIHGLHHKVPYDP</sequence>
<evidence type="ECO:0000256" key="6">
    <source>
        <dbReference type="ARBA" id="ARBA00023098"/>
    </source>
</evidence>
<evidence type="ECO:0000256" key="4">
    <source>
        <dbReference type="ARBA" id="ARBA00022989"/>
    </source>
</evidence>
<evidence type="ECO:0000256" key="2">
    <source>
        <dbReference type="ARBA" id="ARBA00022692"/>
    </source>
</evidence>
<dbReference type="PANTHER" id="PTHR12863">
    <property type="entry name" value="FATTY ACID HYDROXYLASE"/>
    <property type="match status" value="1"/>
</dbReference>
<dbReference type="OrthoDB" id="2204368at2759"/>
<organism evidence="9">
    <name type="scientific">Drosophila rhopaloa</name>
    <name type="common">Fruit fly</name>
    <dbReference type="NCBI Taxonomy" id="1041015"/>
    <lineage>
        <taxon>Eukaryota</taxon>
        <taxon>Metazoa</taxon>
        <taxon>Ecdysozoa</taxon>
        <taxon>Arthropoda</taxon>
        <taxon>Hexapoda</taxon>
        <taxon>Insecta</taxon>
        <taxon>Pterygota</taxon>
        <taxon>Neoptera</taxon>
        <taxon>Endopterygota</taxon>
        <taxon>Diptera</taxon>
        <taxon>Brachycera</taxon>
        <taxon>Muscomorpha</taxon>
        <taxon>Ephydroidea</taxon>
        <taxon>Drosophilidae</taxon>
        <taxon>Drosophila</taxon>
        <taxon>Sophophora</taxon>
    </lineage>
</organism>
<evidence type="ECO:0000256" key="8">
    <source>
        <dbReference type="SAM" id="Phobius"/>
    </source>
</evidence>
<evidence type="ECO:0000256" key="1">
    <source>
        <dbReference type="ARBA" id="ARBA00004477"/>
    </source>
</evidence>